<dbReference type="SUPFAM" id="SSF69118">
    <property type="entry name" value="AhpD-like"/>
    <property type="match status" value="2"/>
</dbReference>
<sequence>MEQRRAHGKSQWYHETQSRTQAADAVALVPEAAHVTDRFLLDLSLPDATLRDARAWLTLSRRIADRLFPDAVTVTRLDTFSVYERLSTALTVAQVCGVQRLCNHYAARLAPLPGPDSSRESNRRLAQITEYARQLASSPSLIGAASRRQLDEVGLTANDIVLINQLVGFISYQARTIAAGQALLGLPVRWLPGMPVQEDAPAALFERHDDRWQPDIPGLELRVASLEQQDALAEISPSSPLLNLAPLLAHDETLLREMDRLIQQLWDDSDATALATLLSARINGSPDCFNQQAQRWAGAAGLPDAVRNGDRALLAWSHHHPELQPLTLAVQLLTRSPDRFSAAQLTPLFAQGLCPAGPLKLLAWCGLSGWLNRLKIGLGAVQPIT</sequence>
<dbReference type="RefSeq" id="WP_062741082.1">
    <property type="nucleotide sequence ID" value="NZ_CP012871.1"/>
</dbReference>
<protein>
    <submittedName>
        <fullName evidence="1">Uncharacterized protein</fullName>
    </submittedName>
</protein>
<dbReference type="AlphaFoldDB" id="A0A806X6Q0"/>
<dbReference type="OrthoDB" id="6496098at2"/>
<name>A0A806X6Q0_9ENTR</name>
<dbReference type="EMBL" id="CP012871">
    <property type="protein sequence ID" value="ALR76572.1"/>
    <property type="molecule type" value="Genomic_DNA"/>
</dbReference>
<proteinExistence type="predicted"/>
<dbReference type="Proteomes" id="UP000069162">
    <property type="component" value="Chromosome"/>
</dbReference>
<accession>A0A806X6Q0</accession>
<gene>
    <name evidence="1" type="ORF">AO703_09745</name>
</gene>
<organism evidence="1 2">
    <name type="scientific">[Enterobacter] lignolyticus</name>
    <dbReference type="NCBI Taxonomy" id="1334193"/>
    <lineage>
        <taxon>Bacteria</taxon>
        <taxon>Pseudomonadati</taxon>
        <taxon>Pseudomonadota</taxon>
        <taxon>Gammaproteobacteria</taxon>
        <taxon>Enterobacterales</taxon>
        <taxon>Enterobacteriaceae</taxon>
        <taxon>Pluralibacter</taxon>
    </lineage>
</organism>
<dbReference type="KEGG" id="kle:AO703_09745"/>
<dbReference type="Gene3D" id="1.20.1290.10">
    <property type="entry name" value="AhpD-like"/>
    <property type="match status" value="1"/>
</dbReference>
<reference evidence="2" key="1">
    <citation type="submission" date="2015-10" db="EMBL/GenBank/DDBJ databases">
        <title>Complete Genome Sequencing of Klebsiella sp. strain G5.</title>
        <authorList>
            <person name="Chan K.-G."/>
            <person name="Chen J.-W."/>
        </authorList>
    </citation>
    <scope>NUCLEOTIDE SEQUENCE [LARGE SCALE GENOMIC DNA]</scope>
    <source>
        <strain evidence="2">G5</strain>
    </source>
</reference>
<evidence type="ECO:0000313" key="2">
    <source>
        <dbReference type="Proteomes" id="UP000069162"/>
    </source>
</evidence>
<evidence type="ECO:0000313" key="1">
    <source>
        <dbReference type="EMBL" id="ALR76572.1"/>
    </source>
</evidence>
<dbReference type="InterPro" id="IPR029032">
    <property type="entry name" value="AhpD-like"/>
</dbReference>